<accession>A0A834WGW0</accession>
<evidence type="ECO:0000313" key="4">
    <source>
        <dbReference type="EMBL" id="KAF7818901.1"/>
    </source>
</evidence>
<dbReference type="InterPro" id="IPR050804">
    <property type="entry name" value="MCC"/>
</dbReference>
<evidence type="ECO:0000256" key="2">
    <source>
        <dbReference type="SAM" id="MobiDB-lite"/>
    </source>
</evidence>
<protein>
    <submittedName>
        <fullName evidence="4">MATH domain and coiled-coil domain-containing protein</fullName>
    </submittedName>
</protein>
<dbReference type="PANTHER" id="PTHR46236:SF36">
    <property type="entry name" value="MATH (MEPRIN AND TRAF-C-LIKE) DOMAIN PROTEIN"/>
    <property type="match status" value="1"/>
</dbReference>
<reference evidence="4" key="1">
    <citation type="submission" date="2020-09" db="EMBL/GenBank/DDBJ databases">
        <title>Genome-Enabled Discovery of Anthraquinone Biosynthesis in Senna tora.</title>
        <authorList>
            <person name="Kang S.-H."/>
            <person name="Pandey R.P."/>
            <person name="Lee C.-M."/>
            <person name="Sim J.-S."/>
            <person name="Jeong J.-T."/>
            <person name="Choi B.-S."/>
            <person name="Jung M."/>
            <person name="Ginzburg D."/>
            <person name="Zhao K."/>
            <person name="Won S.Y."/>
            <person name="Oh T.-J."/>
            <person name="Yu Y."/>
            <person name="Kim N.-H."/>
            <person name="Lee O.R."/>
            <person name="Lee T.-H."/>
            <person name="Bashyal P."/>
            <person name="Kim T.-S."/>
            <person name="Lee W.-H."/>
            <person name="Kawkins C."/>
            <person name="Kim C.-K."/>
            <person name="Kim J.S."/>
            <person name="Ahn B.O."/>
            <person name="Rhee S.Y."/>
            <person name="Sohng J.K."/>
        </authorList>
    </citation>
    <scope>NUCLEOTIDE SEQUENCE</scope>
    <source>
        <tissue evidence="4">Leaf</tissue>
    </source>
</reference>
<sequence>MQMDKQQTNNFTKGKFTWTIQNFSKLNSQNLHSEAFVVGGYPWRILLYPKGNDTDHLSLYLAAADTTSLAYDWSRNATFSLAVINHQDAKWTVKSETQHRFNSNVSDWGFTKFMPISAIEKGYLVNDMFIIVAEVSVLKSGNENQAAVDTSQKSGGQSRQTEVEPTQKEDQGQNENIAPPLSAQSSREPIEHIGDPSLPTELSSTPVAELMDFKNVGKIEKAFVPLLEEICSKHPSLIESQQKRTPQYSEWAFTALGRVLHFLNSKRVKDMNDEASDHLQILWDELETFKFDLIWLEPHVHSALGMKTYLEKAKQLKKLKEKEVALDMEIKRLTAKLAAAKTDFEITTRDLVQAQEGFEERDIDVILGYGRP</sequence>
<evidence type="ECO:0000256" key="1">
    <source>
        <dbReference type="ARBA" id="ARBA00023054"/>
    </source>
</evidence>
<gene>
    <name evidence="4" type="ORF">G2W53_024356</name>
</gene>
<dbReference type="Proteomes" id="UP000634136">
    <property type="component" value="Unassembled WGS sequence"/>
</dbReference>
<dbReference type="CDD" id="cd00121">
    <property type="entry name" value="MATH"/>
    <property type="match status" value="1"/>
</dbReference>
<feature type="region of interest" description="Disordered" evidence="2">
    <location>
        <begin position="146"/>
        <end position="202"/>
    </location>
</feature>
<feature type="compositionally biased region" description="Basic and acidic residues" evidence="2">
    <location>
        <begin position="161"/>
        <end position="171"/>
    </location>
</feature>
<proteinExistence type="predicted"/>
<dbReference type="SUPFAM" id="SSF49599">
    <property type="entry name" value="TRAF domain-like"/>
    <property type="match status" value="1"/>
</dbReference>
<feature type="domain" description="MATH" evidence="3">
    <location>
        <begin position="13"/>
        <end position="135"/>
    </location>
</feature>
<dbReference type="Pfam" id="PF22486">
    <property type="entry name" value="MATH_2"/>
    <property type="match status" value="1"/>
</dbReference>
<organism evidence="4 5">
    <name type="scientific">Senna tora</name>
    <dbReference type="NCBI Taxonomy" id="362788"/>
    <lineage>
        <taxon>Eukaryota</taxon>
        <taxon>Viridiplantae</taxon>
        <taxon>Streptophyta</taxon>
        <taxon>Embryophyta</taxon>
        <taxon>Tracheophyta</taxon>
        <taxon>Spermatophyta</taxon>
        <taxon>Magnoliopsida</taxon>
        <taxon>eudicotyledons</taxon>
        <taxon>Gunneridae</taxon>
        <taxon>Pentapetalae</taxon>
        <taxon>rosids</taxon>
        <taxon>fabids</taxon>
        <taxon>Fabales</taxon>
        <taxon>Fabaceae</taxon>
        <taxon>Caesalpinioideae</taxon>
        <taxon>Cassia clade</taxon>
        <taxon>Senna</taxon>
    </lineage>
</organism>
<dbReference type="PROSITE" id="PS50144">
    <property type="entry name" value="MATH"/>
    <property type="match status" value="1"/>
</dbReference>
<dbReference type="Gene3D" id="2.60.210.10">
    <property type="entry name" value="Apoptosis, Tumor Necrosis Factor Receptor Associated Protein 2, Chain A"/>
    <property type="match status" value="1"/>
</dbReference>
<dbReference type="PANTHER" id="PTHR46236">
    <property type="entry name" value="TRAF-LIKE SUPERFAMILY PROTEIN"/>
    <property type="match status" value="1"/>
</dbReference>
<comment type="caution">
    <text evidence="4">The sequence shown here is derived from an EMBL/GenBank/DDBJ whole genome shotgun (WGS) entry which is preliminary data.</text>
</comment>
<dbReference type="EMBL" id="JAAIUW010000008">
    <property type="protein sequence ID" value="KAF7818901.1"/>
    <property type="molecule type" value="Genomic_DNA"/>
</dbReference>
<keyword evidence="1" id="KW-0175">Coiled coil</keyword>
<feature type="compositionally biased region" description="Polar residues" evidence="2">
    <location>
        <begin position="146"/>
        <end position="160"/>
    </location>
</feature>
<dbReference type="InterPro" id="IPR008974">
    <property type="entry name" value="TRAF-like"/>
</dbReference>
<name>A0A834WGW0_9FABA</name>
<dbReference type="OrthoDB" id="2116871at2759"/>
<keyword evidence="5" id="KW-1185">Reference proteome</keyword>
<dbReference type="InterPro" id="IPR002083">
    <property type="entry name" value="MATH/TRAF_dom"/>
</dbReference>
<evidence type="ECO:0000259" key="3">
    <source>
        <dbReference type="PROSITE" id="PS50144"/>
    </source>
</evidence>
<dbReference type="SMART" id="SM00061">
    <property type="entry name" value="MATH"/>
    <property type="match status" value="1"/>
</dbReference>
<dbReference type="FunFam" id="2.60.210.10:FF:000005">
    <property type="entry name" value="Ubiquitin carboxyl-terminal hydrolase 13"/>
    <property type="match status" value="1"/>
</dbReference>
<dbReference type="AlphaFoldDB" id="A0A834WGW0"/>
<evidence type="ECO:0000313" key="5">
    <source>
        <dbReference type="Proteomes" id="UP000634136"/>
    </source>
</evidence>